<dbReference type="AlphaFoldDB" id="A0A2T0MIT2"/>
<gene>
    <name evidence="1" type="ORF">CLV81_1503</name>
</gene>
<comment type="caution">
    <text evidence="1">The sequence shown here is derived from an EMBL/GenBank/DDBJ whole genome shotgun (WGS) entry which is preliminary data.</text>
</comment>
<name>A0A2T0MIT2_9FLAO</name>
<sequence>MTDLQRNRFTLVRINRNKIRMREIAIIVILTIGNFSKKINAQIVTDRPDQTESSSTIPKGSLQLESGLLIGYEGENQERTRQLLLPTNLFRYGIANWMELRILNQFELLKLGENRFEGISDLELGTKIQIVKGEDKCTEVAFLTHLIIPTGTDGLTSEKFGSSNKLSISHTINEKVGLGYNLGYNYFGEEKGDFTYSIALGIGINSEVGIYVEPYGEIANMEELLANFDTGFTYLANENLQFDFSFGTGINWTMNYMSIGCSWLIEKK</sequence>
<protein>
    <submittedName>
        <fullName evidence="1">Outer membrane putative beta-barrel porin/alpha-amylase</fullName>
    </submittedName>
</protein>
<evidence type="ECO:0000313" key="2">
    <source>
        <dbReference type="Proteomes" id="UP000237640"/>
    </source>
</evidence>
<dbReference type="Proteomes" id="UP000237640">
    <property type="component" value="Unassembled WGS sequence"/>
</dbReference>
<proteinExistence type="predicted"/>
<organism evidence="1 2">
    <name type="scientific">Flagellimonas meridianipacifica</name>
    <dbReference type="NCBI Taxonomy" id="1080225"/>
    <lineage>
        <taxon>Bacteria</taxon>
        <taxon>Pseudomonadati</taxon>
        <taxon>Bacteroidota</taxon>
        <taxon>Flavobacteriia</taxon>
        <taxon>Flavobacteriales</taxon>
        <taxon>Flavobacteriaceae</taxon>
        <taxon>Flagellimonas</taxon>
    </lineage>
</organism>
<dbReference type="EMBL" id="PVYX01000001">
    <property type="protein sequence ID" value="PRX57498.1"/>
    <property type="molecule type" value="Genomic_DNA"/>
</dbReference>
<reference evidence="1 2" key="1">
    <citation type="submission" date="2018-03" db="EMBL/GenBank/DDBJ databases">
        <title>Genomic Encyclopedia of Archaeal and Bacterial Type Strains, Phase II (KMG-II): from individual species to whole genera.</title>
        <authorList>
            <person name="Goeker M."/>
        </authorList>
    </citation>
    <scope>NUCLEOTIDE SEQUENCE [LARGE SCALE GENOMIC DNA]</scope>
    <source>
        <strain evidence="1 2">DSM 25027</strain>
    </source>
</reference>
<keyword evidence="2" id="KW-1185">Reference proteome</keyword>
<dbReference type="InterPro" id="IPR025737">
    <property type="entry name" value="FApF"/>
</dbReference>
<dbReference type="Pfam" id="PF13557">
    <property type="entry name" value="Phenol_MetA_deg"/>
    <property type="match status" value="1"/>
</dbReference>
<evidence type="ECO:0000313" key="1">
    <source>
        <dbReference type="EMBL" id="PRX57498.1"/>
    </source>
</evidence>
<accession>A0A2T0MIT2</accession>